<dbReference type="PANTHER" id="PTHR22550:SF14">
    <property type="entry name" value="VWFA DOMAIN-CONTAINING PROTEIN"/>
    <property type="match status" value="1"/>
</dbReference>
<evidence type="ECO:0000256" key="3">
    <source>
        <dbReference type="SAM" id="Phobius"/>
    </source>
</evidence>
<gene>
    <name evidence="5" type="ORF">BA177_15155</name>
</gene>
<dbReference type="Pfam" id="PF00515">
    <property type="entry name" value="TPR_1"/>
    <property type="match status" value="1"/>
</dbReference>
<evidence type="ECO:0000256" key="2">
    <source>
        <dbReference type="SAM" id="MobiDB-lite"/>
    </source>
</evidence>
<dbReference type="KEGG" id="woc:BA177_15155"/>
<dbReference type="InterPro" id="IPR036465">
    <property type="entry name" value="vWFA_dom_sf"/>
</dbReference>
<evidence type="ECO:0000313" key="6">
    <source>
        <dbReference type="Proteomes" id="UP000092695"/>
    </source>
</evidence>
<feature type="transmembrane region" description="Helical" evidence="3">
    <location>
        <begin position="12"/>
        <end position="28"/>
    </location>
</feature>
<evidence type="ECO:0000256" key="1">
    <source>
        <dbReference type="PROSITE-ProRule" id="PRU00339"/>
    </source>
</evidence>
<name>A0A193LIL3_9GAMM</name>
<keyword evidence="6" id="KW-1185">Reference proteome</keyword>
<keyword evidence="1" id="KW-0802">TPR repeat</keyword>
<feature type="transmembrane region" description="Helical" evidence="3">
    <location>
        <begin position="61"/>
        <end position="80"/>
    </location>
</feature>
<dbReference type="Gene3D" id="3.40.50.410">
    <property type="entry name" value="von Willebrand factor, type A domain"/>
    <property type="match status" value="1"/>
</dbReference>
<evidence type="ECO:0000259" key="4">
    <source>
        <dbReference type="PROSITE" id="PS50234"/>
    </source>
</evidence>
<feature type="region of interest" description="Disordered" evidence="2">
    <location>
        <begin position="579"/>
        <end position="599"/>
    </location>
</feature>
<dbReference type="SUPFAM" id="SSF48452">
    <property type="entry name" value="TPR-like"/>
    <property type="match status" value="1"/>
</dbReference>
<dbReference type="OrthoDB" id="9807628at2"/>
<feature type="compositionally biased region" description="Low complexity" evidence="2">
    <location>
        <begin position="540"/>
        <end position="554"/>
    </location>
</feature>
<keyword evidence="3" id="KW-0472">Membrane</keyword>
<dbReference type="AlphaFoldDB" id="A0A193LIL3"/>
<dbReference type="InterPro" id="IPR002035">
    <property type="entry name" value="VWF_A"/>
</dbReference>
<dbReference type="InterPro" id="IPR011990">
    <property type="entry name" value="TPR-like_helical_dom_sf"/>
</dbReference>
<organism evidence="5 6">
    <name type="scientific">Woeseia oceani</name>
    <dbReference type="NCBI Taxonomy" id="1548547"/>
    <lineage>
        <taxon>Bacteria</taxon>
        <taxon>Pseudomonadati</taxon>
        <taxon>Pseudomonadota</taxon>
        <taxon>Gammaproteobacteria</taxon>
        <taxon>Woeseiales</taxon>
        <taxon>Woeseiaceae</taxon>
        <taxon>Woeseia</taxon>
    </lineage>
</organism>
<feature type="repeat" description="TPR" evidence="1">
    <location>
        <begin position="402"/>
        <end position="435"/>
    </location>
</feature>
<dbReference type="SMART" id="SM00028">
    <property type="entry name" value="TPR"/>
    <property type="match status" value="1"/>
</dbReference>
<evidence type="ECO:0000313" key="5">
    <source>
        <dbReference type="EMBL" id="ANO52347.1"/>
    </source>
</evidence>
<dbReference type="Pfam" id="PF13519">
    <property type="entry name" value="VWA_2"/>
    <property type="match status" value="1"/>
</dbReference>
<dbReference type="Proteomes" id="UP000092695">
    <property type="component" value="Chromosome"/>
</dbReference>
<dbReference type="STRING" id="1548547.BA177_15155"/>
<dbReference type="SMART" id="SM00327">
    <property type="entry name" value="VWA"/>
    <property type="match status" value="1"/>
</dbReference>
<dbReference type="InterPro" id="IPR050768">
    <property type="entry name" value="UPF0353/GerABKA_families"/>
</dbReference>
<dbReference type="InterPro" id="IPR019734">
    <property type="entry name" value="TPR_rpt"/>
</dbReference>
<dbReference type="RefSeq" id="WP_068617570.1">
    <property type="nucleotide sequence ID" value="NZ_CP016268.1"/>
</dbReference>
<dbReference type="PANTHER" id="PTHR22550">
    <property type="entry name" value="SPORE GERMINATION PROTEIN"/>
    <property type="match status" value="1"/>
</dbReference>
<dbReference type="PROSITE" id="PS50293">
    <property type="entry name" value="TPR_REGION"/>
    <property type="match status" value="1"/>
</dbReference>
<feature type="compositionally biased region" description="Acidic residues" evidence="2">
    <location>
        <begin position="527"/>
        <end position="539"/>
    </location>
</feature>
<protein>
    <recommendedName>
        <fullName evidence="4">VWFA domain-containing protein</fullName>
    </recommendedName>
</protein>
<feature type="domain" description="VWFA" evidence="4">
    <location>
        <begin position="93"/>
        <end position="287"/>
    </location>
</feature>
<keyword evidence="3" id="KW-1133">Transmembrane helix</keyword>
<dbReference type="PROSITE" id="PS50005">
    <property type="entry name" value="TPR"/>
    <property type="match status" value="1"/>
</dbReference>
<feature type="region of interest" description="Disordered" evidence="2">
    <location>
        <begin position="454"/>
        <end position="554"/>
    </location>
</feature>
<accession>A0A193LIL3</accession>
<dbReference type="SUPFAM" id="SSF53300">
    <property type="entry name" value="vWA-like"/>
    <property type="match status" value="1"/>
</dbReference>
<dbReference type="Gene3D" id="1.25.40.10">
    <property type="entry name" value="Tetratricopeptide repeat domain"/>
    <property type="match status" value="1"/>
</dbReference>
<proteinExistence type="predicted"/>
<sequence>MPAEFHFLRPDWLWALPPVVLAIALLAQRRLSAGSWQRVVDPALVPYVLSSSQRHQGVYRWWLVLLGAVLAITALAGPAWNRVDQPVFRSDQALVIALDLSRSMDAQDLTPSRLVRARLKILDILDKRSAGQTALVVYSSNAFTVTPLTTDADTVAALVNSVSTDIMPSRGSYPVAAIDKARQLLDQAGSNNGEVLLIADGGSSLAAEQAARDLLDAGYRLSVLAVGTPEGAPIPRAEGGFVTDRSGQIAVPRLEADGLQMLAQAGGGRYSVITTDDADIERLMAAPTSSSAAGDDERATDQWREEGPWLLLLLVPLAALAFRRGWVLVLVMAVLQFPQQAQALTWSDLWKTPDQQASELLAEGDAEAAAERFEHPDWEAVARYRAGQFAESAAAFSGRDGATALYNLGNSLARMSQFDSAIEAYEKSLAIDPTNEDAMYNRDLLKDIRDAQDAKNNNSQDNSGESGGEAQQSEGDSQSDQSGEQGSDGSPGEESESEDSAREREVSEDDLAAMQEELERAAQEAAEQGDETEPQDGDAEAQAAARRVQEQEQAMEQWLRRIPNDPGGLLRRKFRYQYQREGRDQDGNNVWPDDEVKPW</sequence>
<feature type="compositionally biased region" description="Low complexity" evidence="2">
    <location>
        <begin position="468"/>
        <end position="490"/>
    </location>
</feature>
<keyword evidence="3" id="KW-0812">Transmembrane</keyword>
<reference evidence="5 6" key="1">
    <citation type="submission" date="2016-06" db="EMBL/GenBank/DDBJ databases">
        <title>Complete genome sequence of a deep-branching marine Gamma Proteobacterium Woeseia oceani type strain XK5.</title>
        <authorList>
            <person name="Mu D."/>
            <person name="Du Z."/>
        </authorList>
    </citation>
    <scope>NUCLEOTIDE SEQUENCE [LARGE SCALE GENOMIC DNA]</scope>
    <source>
        <strain evidence="5 6">XK5</strain>
    </source>
</reference>
<dbReference type="EMBL" id="CP016268">
    <property type="protein sequence ID" value="ANO52347.1"/>
    <property type="molecule type" value="Genomic_DNA"/>
</dbReference>
<dbReference type="PROSITE" id="PS50234">
    <property type="entry name" value="VWFA"/>
    <property type="match status" value="1"/>
</dbReference>